<dbReference type="PANTHER" id="PTHR11364:SF27">
    <property type="entry name" value="SULFURTRANSFERASE"/>
    <property type="match status" value="1"/>
</dbReference>
<keyword evidence="5" id="KW-1185">Reference proteome</keyword>
<comment type="caution">
    <text evidence="4">The sequence shown here is derived from an EMBL/GenBank/DDBJ whole genome shotgun (WGS) entry which is preliminary data.</text>
</comment>
<evidence type="ECO:0000313" key="4">
    <source>
        <dbReference type="EMBL" id="TDR13287.1"/>
    </source>
</evidence>
<dbReference type="InterPro" id="IPR036873">
    <property type="entry name" value="Rhodanese-like_dom_sf"/>
</dbReference>
<dbReference type="EMBL" id="SNZA01000003">
    <property type="protein sequence ID" value="TDR13287.1"/>
    <property type="molecule type" value="Genomic_DNA"/>
</dbReference>
<dbReference type="SMART" id="SM00450">
    <property type="entry name" value="RHOD"/>
    <property type="match status" value="2"/>
</dbReference>
<sequence length="281" mass="31437">MALPTMVSTAQLHTLLEQDDLVLLDSRFYLNDLEKGRKVYQQGHIPGALFVDLHHQLAGTETAFTGRHPLPEPDALAQTLASLGINNNSQVVVYDDMGGAMAARAWWMLVQQGIEVYVLNGGFGAWQKQGLPIEMGVNQPAPTEFRIKVSYPWLVTEEDVVANFEADRFQLLDARAEDRFNGMNETMDPVAGHIPGAINRPFMNNLNAEGLMKSPERLQTEWGALLQHIEKPIVYYCGSGVTACHNVLAMNYAGLEAKHVYVGSWSQWAKRMQRMMQEHSI</sequence>
<dbReference type="InterPro" id="IPR045078">
    <property type="entry name" value="TST/MPST-like"/>
</dbReference>
<dbReference type="Gene3D" id="3.40.250.10">
    <property type="entry name" value="Rhodanese-like domain"/>
    <property type="match status" value="2"/>
</dbReference>
<evidence type="ECO:0000256" key="1">
    <source>
        <dbReference type="ARBA" id="ARBA00022679"/>
    </source>
</evidence>
<dbReference type="Pfam" id="PF00581">
    <property type="entry name" value="Rhodanese"/>
    <property type="match status" value="2"/>
</dbReference>
<dbReference type="InterPro" id="IPR001307">
    <property type="entry name" value="Thiosulphate_STrfase_CS"/>
</dbReference>
<proteinExistence type="predicted"/>
<keyword evidence="4" id="KW-0670">Pyruvate</keyword>
<evidence type="ECO:0000259" key="3">
    <source>
        <dbReference type="PROSITE" id="PS50206"/>
    </source>
</evidence>
<organism evidence="4 5">
    <name type="scientific">Marinomonas communis</name>
    <dbReference type="NCBI Taxonomy" id="28254"/>
    <lineage>
        <taxon>Bacteria</taxon>
        <taxon>Pseudomonadati</taxon>
        <taxon>Pseudomonadota</taxon>
        <taxon>Gammaproteobacteria</taxon>
        <taxon>Oceanospirillales</taxon>
        <taxon>Oceanospirillaceae</taxon>
        <taxon>Marinomonas</taxon>
    </lineage>
</organism>
<dbReference type="InterPro" id="IPR001763">
    <property type="entry name" value="Rhodanese-like_dom"/>
</dbReference>
<name>A0A4R6X8F2_9GAMM</name>
<protein>
    <submittedName>
        <fullName evidence="4">Thiosulfate/3-mercaptopyruvate sulfurtransferase</fullName>
    </submittedName>
</protein>
<feature type="domain" description="Rhodanese" evidence="3">
    <location>
        <begin position="17"/>
        <end position="135"/>
    </location>
</feature>
<keyword evidence="1 4" id="KW-0808">Transferase</keyword>
<dbReference type="RefSeq" id="WP_133562521.1">
    <property type="nucleotide sequence ID" value="NZ_SNZA01000003.1"/>
</dbReference>
<dbReference type="SUPFAM" id="SSF52821">
    <property type="entry name" value="Rhodanese/Cell cycle control phosphatase"/>
    <property type="match status" value="2"/>
</dbReference>
<reference evidence="4 5" key="1">
    <citation type="submission" date="2019-03" db="EMBL/GenBank/DDBJ databases">
        <title>Genomic Encyclopedia of Type Strains, Phase IV (KMG-IV): sequencing the most valuable type-strain genomes for metagenomic binning, comparative biology and taxonomic classification.</title>
        <authorList>
            <person name="Goeker M."/>
        </authorList>
    </citation>
    <scope>NUCLEOTIDE SEQUENCE [LARGE SCALE GENOMIC DNA]</scope>
    <source>
        <strain evidence="4 5">DSM 5604</strain>
    </source>
</reference>
<evidence type="ECO:0000313" key="5">
    <source>
        <dbReference type="Proteomes" id="UP000295729"/>
    </source>
</evidence>
<dbReference type="CDD" id="cd01448">
    <property type="entry name" value="TST_Repeat_1"/>
    <property type="match status" value="1"/>
</dbReference>
<dbReference type="PROSITE" id="PS50206">
    <property type="entry name" value="RHODANESE_3"/>
    <property type="match status" value="2"/>
</dbReference>
<dbReference type="CDD" id="cd01449">
    <property type="entry name" value="TST_Repeat_2"/>
    <property type="match status" value="1"/>
</dbReference>
<accession>A0A4R6X8F2</accession>
<dbReference type="AlphaFoldDB" id="A0A4R6X8F2"/>
<dbReference type="PANTHER" id="PTHR11364">
    <property type="entry name" value="THIOSULFATE SULFERTANSFERASE"/>
    <property type="match status" value="1"/>
</dbReference>
<gene>
    <name evidence="4" type="ORF">C8D85_2164</name>
</gene>
<keyword evidence="2" id="KW-0677">Repeat</keyword>
<evidence type="ECO:0000256" key="2">
    <source>
        <dbReference type="ARBA" id="ARBA00022737"/>
    </source>
</evidence>
<dbReference type="PROSITE" id="PS00380">
    <property type="entry name" value="RHODANESE_1"/>
    <property type="match status" value="1"/>
</dbReference>
<feature type="domain" description="Rhodanese" evidence="3">
    <location>
        <begin position="165"/>
        <end position="277"/>
    </location>
</feature>
<dbReference type="GO" id="GO:0004792">
    <property type="term" value="F:thiosulfate-cyanide sulfurtransferase activity"/>
    <property type="evidence" value="ECO:0007669"/>
    <property type="project" value="InterPro"/>
</dbReference>
<dbReference type="Proteomes" id="UP000295729">
    <property type="component" value="Unassembled WGS sequence"/>
</dbReference>
<dbReference type="OrthoDB" id="9781034at2"/>